<feature type="domain" description="tRNA (guanine-N(1)-)-methyltransferase C-terminal" evidence="1">
    <location>
        <begin position="10"/>
        <end position="191"/>
    </location>
</feature>
<dbReference type="AlphaFoldDB" id="A5G7Z4"/>
<dbReference type="KEGG" id="gur:Gura_3759"/>
<dbReference type="Gene3D" id="3.40.1280.10">
    <property type="match status" value="1"/>
</dbReference>
<dbReference type="OrthoDB" id="9794931at2"/>
<keyword evidence="3" id="KW-1185">Reference proteome</keyword>
<evidence type="ECO:0000313" key="3">
    <source>
        <dbReference type="Proteomes" id="UP000006695"/>
    </source>
</evidence>
<dbReference type="RefSeq" id="WP_011940561.1">
    <property type="nucleotide sequence ID" value="NC_009483.1"/>
</dbReference>
<name>A5G7Z4_GEOUR</name>
<evidence type="ECO:0000259" key="1">
    <source>
        <dbReference type="Pfam" id="PF09936"/>
    </source>
</evidence>
<dbReference type="InterPro" id="IPR029026">
    <property type="entry name" value="tRNA_m1G_MTases_N"/>
</dbReference>
<dbReference type="HOGENOM" id="CLU_1414575_0_0_7"/>
<dbReference type="SUPFAM" id="SSF75217">
    <property type="entry name" value="alpha/beta knot"/>
    <property type="match status" value="1"/>
</dbReference>
<dbReference type="EMBL" id="CP000698">
    <property type="protein sequence ID" value="ABQ27912.1"/>
    <property type="molecule type" value="Genomic_DNA"/>
</dbReference>
<accession>A5G7Z4</accession>
<dbReference type="Proteomes" id="UP000006695">
    <property type="component" value="Chromosome"/>
</dbReference>
<dbReference type="Pfam" id="PF09936">
    <property type="entry name" value="Methyltrn_RNA_4"/>
    <property type="match status" value="1"/>
</dbReference>
<dbReference type="InterPro" id="IPR019230">
    <property type="entry name" value="RNA_MeTrfase_C_dom"/>
</dbReference>
<sequence>MTDNLPTAPNVSIALLHYPVYDKNQQVVATAVTNLDLHDIARSAKTFGLYRYYVITPVAEQRTLSERIRSHWLDGWGATYNPKRKAALELMQVVDSLDMALDDLEKSHGKRAKIVVTGAQGRANSISSAQLGELFRDAAQPYLLLFGTGWGMTEEIFNRADYVLEPIKGRGTYNHLSVRSAAAIILDRLLGER</sequence>
<proteinExistence type="predicted"/>
<protein>
    <submittedName>
        <fullName evidence="2">Uncharacterized protein-like protein</fullName>
    </submittedName>
</protein>
<dbReference type="InterPro" id="IPR029028">
    <property type="entry name" value="Alpha/beta_knot_MTases"/>
</dbReference>
<dbReference type="CDD" id="cd18085">
    <property type="entry name" value="TM1570-like"/>
    <property type="match status" value="1"/>
</dbReference>
<dbReference type="STRING" id="351605.Gura_3759"/>
<gene>
    <name evidence="2" type="ordered locus">Gura_3759</name>
</gene>
<organism evidence="2 3">
    <name type="scientific">Geotalea uraniireducens (strain Rf4)</name>
    <name type="common">Geobacter uraniireducens</name>
    <dbReference type="NCBI Taxonomy" id="351605"/>
    <lineage>
        <taxon>Bacteria</taxon>
        <taxon>Pseudomonadati</taxon>
        <taxon>Thermodesulfobacteriota</taxon>
        <taxon>Desulfuromonadia</taxon>
        <taxon>Geobacterales</taxon>
        <taxon>Geobacteraceae</taxon>
        <taxon>Geotalea</taxon>
    </lineage>
</organism>
<reference evidence="2 3" key="1">
    <citation type="submission" date="2007-05" db="EMBL/GenBank/DDBJ databases">
        <title>Complete sequence of Geobacter uraniireducens Rf4.</title>
        <authorList>
            <consortium name="US DOE Joint Genome Institute"/>
            <person name="Copeland A."/>
            <person name="Lucas S."/>
            <person name="Lapidus A."/>
            <person name="Barry K."/>
            <person name="Detter J.C."/>
            <person name="Glavina del Rio T."/>
            <person name="Hammon N."/>
            <person name="Israni S."/>
            <person name="Dalin E."/>
            <person name="Tice H."/>
            <person name="Pitluck S."/>
            <person name="Chertkov O."/>
            <person name="Brettin T."/>
            <person name="Bruce D."/>
            <person name="Han C."/>
            <person name="Schmutz J."/>
            <person name="Larimer F."/>
            <person name="Land M."/>
            <person name="Hauser L."/>
            <person name="Kyrpides N."/>
            <person name="Mikhailova N."/>
            <person name="Shelobolina E."/>
            <person name="Aklujkar M."/>
            <person name="Lovley D."/>
            <person name="Richardson P."/>
        </authorList>
    </citation>
    <scope>NUCLEOTIDE SEQUENCE [LARGE SCALE GENOMIC DNA]</scope>
    <source>
        <strain evidence="2 3">Rf4</strain>
    </source>
</reference>
<evidence type="ECO:0000313" key="2">
    <source>
        <dbReference type="EMBL" id="ABQ27912.1"/>
    </source>
</evidence>